<gene>
    <name evidence="1" type="primary">SAPK2</name>
    <name evidence="1" type="ORF">KSP39_PZI000888</name>
</gene>
<dbReference type="AlphaFoldDB" id="A0AAP0C3F2"/>
<keyword evidence="2" id="KW-1185">Reference proteome</keyword>
<organism evidence="1 2">
    <name type="scientific">Platanthera zijinensis</name>
    <dbReference type="NCBI Taxonomy" id="2320716"/>
    <lineage>
        <taxon>Eukaryota</taxon>
        <taxon>Viridiplantae</taxon>
        <taxon>Streptophyta</taxon>
        <taxon>Embryophyta</taxon>
        <taxon>Tracheophyta</taxon>
        <taxon>Spermatophyta</taxon>
        <taxon>Magnoliopsida</taxon>
        <taxon>Liliopsida</taxon>
        <taxon>Asparagales</taxon>
        <taxon>Orchidaceae</taxon>
        <taxon>Orchidoideae</taxon>
        <taxon>Orchideae</taxon>
        <taxon>Orchidinae</taxon>
        <taxon>Platanthera</taxon>
    </lineage>
</organism>
<keyword evidence="1" id="KW-0808">Transferase</keyword>
<name>A0AAP0C3F2_9ASPA</name>
<protein>
    <submittedName>
        <fullName evidence="1">Serine/threonine-protein kinase SAPK2</fullName>
    </submittedName>
</protein>
<dbReference type="Proteomes" id="UP001418222">
    <property type="component" value="Unassembled WGS sequence"/>
</dbReference>
<sequence length="60" mass="7229">MIVETYPFEDSDEPINFRKTIGRIHNFQYFVLHYVWILVECNHLLSRILVSNPEKVLYST</sequence>
<dbReference type="EMBL" id="JBBWWQ010000001">
    <property type="protein sequence ID" value="KAK8957085.1"/>
    <property type="molecule type" value="Genomic_DNA"/>
</dbReference>
<keyword evidence="1" id="KW-0418">Kinase</keyword>
<reference evidence="1 2" key="1">
    <citation type="journal article" date="2022" name="Nat. Plants">
        <title>Genomes of leafy and leafless Platanthera orchids illuminate the evolution of mycoheterotrophy.</title>
        <authorList>
            <person name="Li M.H."/>
            <person name="Liu K.W."/>
            <person name="Li Z."/>
            <person name="Lu H.C."/>
            <person name="Ye Q.L."/>
            <person name="Zhang D."/>
            <person name="Wang J.Y."/>
            <person name="Li Y.F."/>
            <person name="Zhong Z.M."/>
            <person name="Liu X."/>
            <person name="Yu X."/>
            <person name="Liu D.K."/>
            <person name="Tu X.D."/>
            <person name="Liu B."/>
            <person name="Hao Y."/>
            <person name="Liao X.Y."/>
            <person name="Jiang Y.T."/>
            <person name="Sun W.H."/>
            <person name="Chen J."/>
            <person name="Chen Y.Q."/>
            <person name="Ai Y."/>
            <person name="Zhai J.W."/>
            <person name="Wu S.S."/>
            <person name="Zhou Z."/>
            <person name="Hsiao Y.Y."/>
            <person name="Wu W.L."/>
            <person name="Chen Y.Y."/>
            <person name="Lin Y.F."/>
            <person name="Hsu J.L."/>
            <person name="Li C.Y."/>
            <person name="Wang Z.W."/>
            <person name="Zhao X."/>
            <person name="Zhong W.Y."/>
            <person name="Ma X.K."/>
            <person name="Ma L."/>
            <person name="Huang J."/>
            <person name="Chen G.Z."/>
            <person name="Huang M.Z."/>
            <person name="Huang L."/>
            <person name="Peng D.H."/>
            <person name="Luo Y.B."/>
            <person name="Zou S.Q."/>
            <person name="Chen S.P."/>
            <person name="Lan S."/>
            <person name="Tsai W.C."/>
            <person name="Van de Peer Y."/>
            <person name="Liu Z.J."/>
        </authorList>
    </citation>
    <scope>NUCLEOTIDE SEQUENCE [LARGE SCALE GENOMIC DNA]</scope>
    <source>
        <strain evidence="1">Lor287</strain>
    </source>
</reference>
<evidence type="ECO:0000313" key="2">
    <source>
        <dbReference type="Proteomes" id="UP001418222"/>
    </source>
</evidence>
<comment type="caution">
    <text evidence="1">The sequence shown here is derived from an EMBL/GenBank/DDBJ whole genome shotgun (WGS) entry which is preliminary data.</text>
</comment>
<accession>A0AAP0C3F2</accession>
<evidence type="ECO:0000313" key="1">
    <source>
        <dbReference type="EMBL" id="KAK8957085.1"/>
    </source>
</evidence>
<dbReference type="GO" id="GO:0016301">
    <property type="term" value="F:kinase activity"/>
    <property type="evidence" value="ECO:0007669"/>
    <property type="project" value="UniProtKB-KW"/>
</dbReference>
<proteinExistence type="predicted"/>